<feature type="region of interest" description="Disordered" evidence="1">
    <location>
        <begin position="1"/>
        <end position="53"/>
    </location>
</feature>
<gene>
    <name evidence="2" type="ORF">CRG98_039454</name>
</gene>
<evidence type="ECO:0000313" key="2">
    <source>
        <dbReference type="EMBL" id="PKI40158.1"/>
    </source>
</evidence>
<name>A0A2I0I841_PUNGR</name>
<feature type="region of interest" description="Disordered" evidence="1">
    <location>
        <begin position="236"/>
        <end position="261"/>
    </location>
</feature>
<organism evidence="2 3">
    <name type="scientific">Punica granatum</name>
    <name type="common">Pomegranate</name>
    <dbReference type="NCBI Taxonomy" id="22663"/>
    <lineage>
        <taxon>Eukaryota</taxon>
        <taxon>Viridiplantae</taxon>
        <taxon>Streptophyta</taxon>
        <taxon>Embryophyta</taxon>
        <taxon>Tracheophyta</taxon>
        <taxon>Spermatophyta</taxon>
        <taxon>Magnoliopsida</taxon>
        <taxon>eudicotyledons</taxon>
        <taxon>Gunneridae</taxon>
        <taxon>Pentapetalae</taxon>
        <taxon>rosids</taxon>
        <taxon>malvids</taxon>
        <taxon>Myrtales</taxon>
        <taxon>Lythraceae</taxon>
        <taxon>Punica</taxon>
    </lineage>
</organism>
<reference evidence="2 3" key="1">
    <citation type="submission" date="2017-11" db="EMBL/GenBank/DDBJ databases">
        <title>De-novo sequencing of pomegranate (Punica granatum L.) genome.</title>
        <authorList>
            <person name="Akparov Z."/>
            <person name="Amiraslanov A."/>
            <person name="Hajiyeva S."/>
            <person name="Abbasov M."/>
            <person name="Kaur K."/>
            <person name="Hamwieh A."/>
            <person name="Solovyev V."/>
            <person name="Salamov A."/>
            <person name="Braich B."/>
            <person name="Kosarev P."/>
            <person name="Mahmoud A."/>
            <person name="Hajiyev E."/>
            <person name="Babayeva S."/>
            <person name="Izzatullayeva V."/>
            <person name="Mammadov A."/>
            <person name="Mammadov A."/>
            <person name="Sharifova S."/>
            <person name="Ojaghi J."/>
            <person name="Eynullazada K."/>
            <person name="Bayramov B."/>
            <person name="Abdulazimova A."/>
            <person name="Shahmuradov I."/>
        </authorList>
    </citation>
    <scope>NUCLEOTIDE SEQUENCE [LARGE SCALE GENOMIC DNA]</scope>
    <source>
        <strain evidence="3">cv. AG2017</strain>
        <tissue evidence="2">Leaf</tissue>
    </source>
</reference>
<feature type="compositionally biased region" description="Basic and acidic residues" evidence="1">
    <location>
        <begin position="249"/>
        <end position="261"/>
    </location>
</feature>
<evidence type="ECO:0000313" key="3">
    <source>
        <dbReference type="Proteomes" id="UP000233551"/>
    </source>
</evidence>
<proteinExistence type="predicted"/>
<dbReference type="AlphaFoldDB" id="A0A2I0I841"/>
<keyword evidence="3" id="KW-1185">Reference proteome</keyword>
<dbReference type="EMBL" id="PGOL01003659">
    <property type="protein sequence ID" value="PKI40158.1"/>
    <property type="molecule type" value="Genomic_DNA"/>
</dbReference>
<comment type="caution">
    <text evidence="2">The sequence shown here is derived from an EMBL/GenBank/DDBJ whole genome shotgun (WGS) entry which is preliminary data.</text>
</comment>
<accession>A0A2I0I841</accession>
<feature type="region of interest" description="Disordered" evidence="1">
    <location>
        <begin position="92"/>
        <end position="118"/>
    </location>
</feature>
<protein>
    <recommendedName>
        <fullName evidence="4">Extensin-like</fullName>
    </recommendedName>
</protein>
<dbReference type="Proteomes" id="UP000233551">
    <property type="component" value="Unassembled WGS sequence"/>
</dbReference>
<sequence length="261" mass="28392">MAEEQQPVISEQDMPPMSAHSSPQDTHLMPPPAATTTYSGALPTHIPPLAQTPSNAIDPMRFTVLEGMVNQLAANMNTNMIKLMTMLRDQNRASSSYTPPPERRTTMHPNPVDSPIYATDSEDVSFSTMTYAPAVYPVSDPLPPLPAPTSVPLPPAAFLSTDSAMLTLPPLTIPAQPPIYTVPPPTIPPVVFAQAPAPTAYHFSFQAPQRQMNFPFQAPPPLNIPPIEPCTPTHAAPTAPPINIPPENEQERRMKRMEETI</sequence>
<evidence type="ECO:0008006" key="4">
    <source>
        <dbReference type="Google" id="ProtNLM"/>
    </source>
</evidence>
<evidence type="ECO:0000256" key="1">
    <source>
        <dbReference type="SAM" id="MobiDB-lite"/>
    </source>
</evidence>